<proteinExistence type="predicted"/>
<evidence type="ECO:0000313" key="3">
    <source>
        <dbReference type="EMBL" id="XBL15441.1"/>
    </source>
</evidence>
<dbReference type="AlphaFoldDB" id="A0AAU7EKI5"/>
<accession>A0AAU7EKI5</accession>
<evidence type="ECO:0000256" key="2">
    <source>
        <dbReference type="SAM" id="SignalP"/>
    </source>
</evidence>
<evidence type="ECO:0000256" key="1">
    <source>
        <dbReference type="SAM" id="MobiDB-lite"/>
    </source>
</evidence>
<gene>
    <name evidence="3" type="ORF">QLS71_005345</name>
</gene>
<sequence length="155" mass="17819">MKLLTVLLYLGLVVSAQAQEVSFNGITYKIKGKTILLDKADVTTTLSVKDQKGVWEAFNKQKALDEERMEASKALKKAEKEQKKAEKKQKKAEKELKAKEKVRSKFEDVSEDYEDAVAKFEKLKKKGKLSPNDETKWLKKIQNLKDDVDKTKRKL</sequence>
<protein>
    <submittedName>
        <fullName evidence="3">Uncharacterized protein</fullName>
    </submittedName>
</protein>
<dbReference type="Proteomes" id="UP001224325">
    <property type="component" value="Chromosome"/>
</dbReference>
<keyword evidence="4" id="KW-1185">Reference proteome</keyword>
<name>A0AAU7EKI5_9FLAO</name>
<dbReference type="RefSeq" id="WP_308991442.1">
    <property type="nucleotide sequence ID" value="NZ_CP155618.1"/>
</dbReference>
<dbReference type="KEGG" id="mlil:QLS71_005345"/>
<keyword evidence="2" id="KW-0732">Signal</keyword>
<reference evidence="3" key="1">
    <citation type="submission" date="2024-04" db="EMBL/GenBank/DDBJ databases">
        <title>Mariniflexile litorale, isolated from the shallow sediments of the Sea of Japan.</title>
        <authorList>
            <person name="Romanenko L."/>
            <person name="Isaeva M."/>
        </authorList>
    </citation>
    <scope>NUCLEOTIDE SEQUENCE [LARGE SCALE GENOMIC DNA]</scope>
    <source>
        <strain evidence="3">KMM 9835</strain>
    </source>
</reference>
<feature type="signal peptide" evidence="2">
    <location>
        <begin position="1"/>
        <end position="18"/>
    </location>
</feature>
<dbReference type="EMBL" id="CP155618">
    <property type="protein sequence ID" value="XBL15441.1"/>
    <property type="molecule type" value="Genomic_DNA"/>
</dbReference>
<feature type="region of interest" description="Disordered" evidence="1">
    <location>
        <begin position="69"/>
        <end position="95"/>
    </location>
</feature>
<organism evidence="3 4">
    <name type="scientific">Mariniflexile litorale</name>
    <dbReference type="NCBI Taxonomy" id="3045158"/>
    <lineage>
        <taxon>Bacteria</taxon>
        <taxon>Pseudomonadati</taxon>
        <taxon>Bacteroidota</taxon>
        <taxon>Flavobacteriia</taxon>
        <taxon>Flavobacteriales</taxon>
        <taxon>Flavobacteriaceae</taxon>
        <taxon>Mariniflexile</taxon>
    </lineage>
</organism>
<feature type="compositionally biased region" description="Basic and acidic residues" evidence="1">
    <location>
        <begin position="69"/>
        <end position="84"/>
    </location>
</feature>
<feature type="chain" id="PRO_5043660967" evidence="2">
    <location>
        <begin position="19"/>
        <end position="155"/>
    </location>
</feature>
<evidence type="ECO:0000313" key="4">
    <source>
        <dbReference type="Proteomes" id="UP001224325"/>
    </source>
</evidence>